<dbReference type="InterPro" id="IPR054613">
    <property type="entry name" value="Peptidase_S78_dom"/>
</dbReference>
<dbReference type="RefSeq" id="WP_184791132.1">
    <property type="nucleotide sequence ID" value="NZ_BONT01000008.1"/>
</dbReference>
<dbReference type="NCBIfam" id="TIGR01543">
    <property type="entry name" value="proheadase_HK97"/>
    <property type="match status" value="1"/>
</dbReference>
<evidence type="ECO:0000313" key="7">
    <source>
        <dbReference type="Proteomes" id="UP000548476"/>
    </source>
</evidence>
<evidence type="ECO:0000313" key="6">
    <source>
        <dbReference type="EMBL" id="MBB6038333.1"/>
    </source>
</evidence>
<keyword evidence="3" id="KW-0378">Hydrolase</keyword>
<evidence type="ECO:0000256" key="1">
    <source>
        <dbReference type="ARBA" id="ARBA00022612"/>
    </source>
</evidence>
<dbReference type="InterPro" id="IPR006433">
    <property type="entry name" value="Prohead_protease"/>
</dbReference>
<gene>
    <name evidence="6" type="ORF">HNR73_006216</name>
</gene>
<evidence type="ECO:0000256" key="2">
    <source>
        <dbReference type="ARBA" id="ARBA00022670"/>
    </source>
</evidence>
<evidence type="ECO:0000259" key="5">
    <source>
        <dbReference type="Pfam" id="PF04586"/>
    </source>
</evidence>
<dbReference type="Pfam" id="PF04586">
    <property type="entry name" value="Peptidase_S78"/>
    <property type="match status" value="1"/>
</dbReference>
<keyword evidence="1" id="KW-1188">Viral release from host cell</keyword>
<feature type="domain" description="Prohead serine protease" evidence="5">
    <location>
        <begin position="37"/>
        <end position="183"/>
    </location>
</feature>
<dbReference type="Proteomes" id="UP000548476">
    <property type="component" value="Unassembled WGS sequence"/>
</dbReference>
<feature type="region of interest" description="Disordered" evidence="4">
    <location>
        <begin position="23"/>
        <end position="42"/>
    </location>
</feature>
<dbReference type="GO" id="GO:0008233">
    <property type="term" value="F:peptidase activity"/>
    <property type="evidence" value="ECO:0007669"/>
    <property type="project" value="UniProtKB-KW"/>
</dbReference>
<proteinExistence type="predicted"/>
<dbReference type="EMBL" id="JACHGT010000016">
    <property type="protein sequence ID" value="MBB6038333.1"/>
    <property type="molecule type" value="Genomic_DNA"/>
</dbReference>
<name>A0A841FU81_9ACTN</name>
<reference evidence="6 7" key="1">
    <citation type="submission" date="2020-08" db="EMBL/GenBank/DDBJ databases">
        <title>Genomic Encyclopedia of Type Strains, Phase IV (KMG-IV): sequencing the most valuable type-strain genomes for metagenomic binning, comparative biology and taxonomic classification.</title>
        <authorList>
            <person name="Goeker M."/>
        </authorList>
    </citation>
    <scope>NUCLEOTIDE SEQUENCE [LARGE SCALE GENOMIC DNA]</scope>
    <source>
        <strain evidence="6 7">YIM 65646</strain>
    </source>
</reference>
<organism evidence="6 7">
    <name type="scientific">Phytomonospora endophytica</name>
    <dbReference type="NCBI Taxonomy" id="714109"/>
    <lineage>
        <taxon>Bacteria</taxon>
        <taxon>Bacillati</taxon>
        <taxon>Actinomycetota</taxon>
        <taxon>Actinomycetes</taxon>
        <taxon>Micromonosporales</taxon>
        <taxon>Micromonosporaceae</taxon>
        <taxon>Phytomonospora</taxon>
    </lineage>
</organism>
<evidence type="ECO:0000256" key="3">
    <source>
        <dbReference type="ARBA" id="ARBA00022801"/>
    </source>
</evidence>
<accession>A0A841FU81</accession>
<sequence>MPYTPSTERRQYAPRLRLTPALELSTSAGRSGGPTRTRLEGLAVPYGRSEEVMDSWGWYRESIAPGAFKKSITEAARALPLLLSHSTSVFPIGRAIEWDEQPDGLYGVWELDSAPQAQEAARLADEGMMTGLSVQFMPLAGRTAVQEPTRDGDLAHLTHHEARLLEVSLCATPAYADAGVTLVRSFDRAVGAVRPGPQQTMRPVLEEWRKWRDGIAA</sequence>
<evidence type="ECO:0000256" key="4">
    <source>
        <dbReference type="SAM" id="MobiDB-lite"/>
    </source>
</evidence>
<keyword evidence="2 6" id="KW-0645">Protease</keyword>
<protein>
    <submittedName>
        <fullName evidence="6">HK97 family phage prohead protease</fullName>
    </submittedName>
</protein>
<comment type="caution">
    <text evidence="6">The sequence shown here is derived from an EMBL/GenBank/DDBJ whole genome shotgun (WGS) entry which is preliminary data.</text>
</comment>
<dbReference type="GO" id="GO:0006508">
    <property type="term" value="P:proteolysis"/>
    <property type="evidence" value="ECO:0007669"/>
    <property type="project" value="UniProtKB-KW"/>
</dbReference>
<keyword evidence="7" id="KW-1185">Reference proteome</keyword>
<dbReference type="AlphaFoldDB" id="A0A841FU81"/>